<reference evidence="3" key="2">
    <citation type="submission" date="2023-06" db="EMBL/GenBank/DDBJ databases">
        <authorList>
            <consortium name="Lawrence Berkeley National Laboratory"/>
            <person name="Haridas S."/>
            <person name="Hensen N."/>
            <person name="Bonometti L."/>
            <person name="Westerberg I."/>
            <person name="Brannstrom I.O."/>
            <person name="Guillou S."/>
            <person name="Cros-Aarteil S."/>
            <person name="Calhoun S."/>
            <person name="Kuo A."/>
            <person name="Mondo S."/>
            <person name="Pangilinan J."/>
            <person name="Riley R."/>
            <person name="Labutti K."/>
            <person name="Andreopoulos B."/>
            <person name="Lipzen A."/>
            <person name="Chen C."/>
            <person name="Yanf M."/>
            <person name="Daum C."/>
            <person name="Ng V."/>
            <person name="Clum A."/>
            <person name="Steindorff A."/>
            <person name="Ohm R."/>
            <person name="Martin F."/>
            <person name="Silar P."/>
            <person name="Natvig D."/>
            <person name="Lalanne C."/>
            <person name="Gautier V."/>
            <person name="Ament-Velasquez S.L."/>
            <person name="Kruys A."/>
            <person name="Hutchinson M.I."/>
            <person name="Powell A.J."/>
            <person name="Barry K."/>
            <person name="Miller A.N."/>
            <person name="Grigoriev I.V."/>
            <person name="Debuchy R."/>
            <person name="Gladieux P."/>
            <person name="Thoren M.H."/>
            <person name="Johannesson H."/>
        </authorList>
    </citation>
    <scope>NUCLEOTIDE SEQUENCE</scope>
    <source>
        <strain evidence="3">CBS 958.72</strain>
    </source>
</reference>
<dbReference type="GO" id="GO:0005524">
    <property type="term" value="F:ATP binding"/>
    <property type="evidence" value="ECO:0007669"/>
    <property type="project" value="InterPro"/>
</dbReference>
<dbReference type="EMBL" id="JAULSN010000004">
    <property type="protein sequence ID" value="KAK3374186.1"/>
    <property type="molecule type" value="Genomic_DNA"/>
</dbReference>
<dbReference type="GO" id="GO:0004672">
    <property type="term" value="F:protein kinase activity"/>
    <property type="evidence" value="ECO:0007669"/>
    <property type="project" value="InterPro"/>
</dbReference>
<dbReference type="PANTHER" id="PTHR37542:SF3">
    <property type="entry name" value="PRION-INHIBITION AND PROPAGATION HELO DOMAIN-CONTAINING PROTEIN"/>
    <property type="match status" value="1"/>
</dbReference>
<dbReference type="Pfam" id="PF00069">
    <property type="entry name" value="Pkinase"/>
    <property type="match status" value="1"/>
</dbReference>
<dbReference type="InterPro" id="IPR011009">
    <property type="entry name" value="Kinase-like_dom_sf"/>
</dbReference>
<evidence type="ECO:0000313" key="4">
    <source>
        <dbReference type="Proteomes" id="UP001287356"/>
    </source>
</evidence>
<feature type="region of interest" description="Disordered" evidence="1">
    <location>
        <begin position="663"/>
        <end position="689"/>
    </location>
</feature>
<keyword evidence="4" id="KW-1185">Reference proteome</keyword>
<evidence type="ECO:0000256" key="1">
    <source>
        <dbReference type="SAM" id="MobiDB-lite"/>
    </source>
</evidence>
<dbReference type="SUPFAM" id="SSF56112">
    <property type="entry name" value="Protein kinase-like (PK-like)"/>
    <property type="match status" value="2"/>
</dbReference>
<name>A0AAE0N818_9PEZI</name>
<sequence length="1028" mass="114911">MASRPGLARATLDSVWIQIQNNRVSTTDDRISFVPPASLSTIFTPSAIAACVAELSCAAEDRLGLANAIRRGGIPTFAVLVWISKPDLVVLFRRKQCLDRLPLDDKTAEDAAGEYAPTFLERQWEFLPYHFQPGQDVEIKPKVILPFIRDLGPLTPGSFGNIQLLEIHPSLQDFVQRAGEQVIVVRKTLRPDAYISPESQLTAFINEKRCLRLINHPPHPNIVPLLTAYTHSNNYYLLFPRLDMDLRSFLSRPEPFGEFSQRFTFFSALHGLAAALERAHVIRVSDDGQDFDGFGYHHDLRPANVLVSRETFLLADFGMGKAREGQDLSTTRFKAWTSDYIAPESMDENSNPLDIGRPADVWAFGCLVCEVMVYAYLGVERLSAFRVERNVLRSPLSFQTDPMFYDGGGNLKMVVKEWVDLIATTERRPSLGEALRDLVRSILTPLDTRPKIARVRLSLAHLSLKAHFFAVLESFDKVIDLDGGVLRPGSSMKLWFERERLHAFGSVLCLLSSAADEASTNFAGCFGSECVNTLLELFRMFPQEPKSRVESETPQSQPPDGLQQLQRSQSCETLTVAATDAPNERIQLDADARLLTQKLWDLLPEVASRRAERAWIKLMLDKTDSVGDLDRIESTLASQRPISYQQGAALAMMKKIRLEIQNTTSSREEPTNVEIPDDRIPIPDAKPTYRHEMGIDKDEKPVLIESIFYDESWENIPPKERTLVMSYKAMGLNPRPQLPGLCLLECLGFFETGRDSGRKGFSFVYQVPGSTTSLDATAAPGTSQCGLMTLNRLLVASAKQPRENQHTSQPSLEDKFQLASALATFLASFHSTGWLHENLHSNNIVFFGTPPGLDEKGISAPTSSLLRAPFVVGLNRSRPGGDAWHTQGLTGHDRAFGDYRHPAYEATGHFRATYDYYTLGTVLLEIGLWSRLTSIAGRDENRRLTPKQLQEQLLARYVPRLGPRMGKTYRDVVEVLLSDRLDPEPDQEMPNAAREGQAYSAFLELVVEPLERLASGMVMASLATVTIV</sequence>
<proteinExistence type="predicted"/>
<gene>
    <name evidence="3" type="ORF">B0T24DRAFT_720737</name>
</gene>
<feature type="region of interest" description="Disordered" evidence="1">
    <location>
        <begin position="546"/>
        <end position="567"/>
    </location>
</feature>
<feature type="compositionally biased region" description="Basic and acidic residues" evidence="1">
    <location>
        <begin position="666"/>
        <end position="689"/>
    </location>
</feature>
<dbReference type="PROSITE" id="PS50011">
    <property type="entry name" value="PROTEIN_KINASE_DOM"/>
    <property type="match status" value="1"/>
</dbReference>
<evidence type="ECO:0000259" key="2">
    <source>
        <dbReference type="PROSITE" id="PS50011"/>
    </source>
</evidence>
<evidence type="ECO:0000313" key="3">
    <source>
        <dbReference type="EMBL" id="KAK3374186.1"/>
    </source>
</evidence>
<feature type="domain" description="Protein kinase" evidence="2">
    <location>
        <begin position="148"/>
        <end position="464"/>
    </location>
</feature>
<accession>A0AAE0N818</accession>
<reference evidence="3" key="1">
    <citation type="journal article" date="2023" name="Mol. Phylogenet. Evol.">
        <title>Genome-scale phylogeny and comparative genomics of the fungal order Sordariales.</title>
        <authorList>
            <person name="Hensen N."/>
            <person name="Bonometti L."/>
            <person name="Westerberg I."/>
            <person name="Brannstrom I.O."/>
            <person name="Guillou S."/>
            <person name="Cros-Aarteil S."/>
            <person name="Calhoun S."/>
            <person name="Haridas S."/>
            <person name="Kuo A."/>
            <person name="Mondo S."/>
            <person name="Pangilinan J."/>
            <person name="Riley R."/>
            <person name="LaButti K."/>
            <person name="Andreopoulos B."/>
            <person name="Lipzen A."/>
            <person name="Chen C."/>
            <person name="Yan M."/>
            <person name="Daum C."/>
            <person name="Ng V."/>
            <person name="Clum A."/>
            <person name="Steindorff A."/>
            <person name="Ohm R.A."/>
            <person name="Martin F."/>
            <person name="Silar P."/>
            <person name="Natvig D.O."/>
            <person name="Lalanne C."/>
            <person name="Gautier V."/>
            <person name="Ament-Velasquez S.L."/>
            <person name="Kruys A."/>
            <person name="Hutchinson M.I."/>
            <person name="Powell A.J."/>
            <person name="Barry K."/>
            <person name="Miller A.N."/>
            <person name="Grigoriev I.V."/>
            <person name="Debuchy R."/>
            <person name="Gladieux P."/>
            <person name="Hiltunen Thoren M."/>
            <person name="Johannesson H."/>
        </authorList>
    </citation>
    <scope>NUCLEOTIDE SEQUENCE</scope>
    <source>
        <strain evidence="3">CBS 958.72</strain>
    </source>
</reference>
<dbReference type="PANTHER" id="PTHR37542">
    <property type="entry name" value="HELO DOMAIN-CONTAINING PROTEIN-RELATED"/>
    <property type="match status" value="1"/>
</dbReference>
<dbReference type="Gene3D" id="1.10.510.10">
    <property type="entry name" value="Transferase(Phosphotransferase) domain 1"/>
    <property type="match status" value="2"/>
</dbReference>
<dbReference type="CDD" id="cd00180">
    <property type="entry name" value="PKc"/>
    <property type="match status" value="1"/>
</dbReference>
<dbReference type="InterPro" id="IPR000719">
    <property type="entry name" value="Prot_kinase_dom"/>
</dbReference>
<dbReference type="Proteomes" id="UP001287356">
    <property type="component" value="Unassembled WGS sequence"/>
</dbReference>
<comment type="caution">
    <text evidence="3">The sequence shown here is derived from an EMBL/GenBank/DDBJ whole genome shotgun (WGS) entry which is preliminary data.</text>
</comment>
<dbReference type="AlphaFoldDB" id="A0AAE0N818"/>
<protein>
    <recommendedName>
        <fullName evidence="2">Protein kinase domain-containing protein</fullName>
    </recommendedName>
</protein>
<organism evidence="3 4">
    <name type="scientific">Lasiosphaeria ovina</name>
    <dbReference type="NCBI Taxonomy" id="92902"/>
    <lineage>
        <taxon>Eukaryota</taxon>
        <taxon>Fungi</taxon>
        <taxon>Dikarya</taxon>
        <taxon>Ascomycota</taxon>
        <taxon>Pezizomycotina</taxon>
        <taxon>Sordariomycetes</taxon>
        <taxon>Sordariomycetidae</taxon>
        <taxon>Sordariales</taxon>
        <taxon>Lasiosphaeriaceae</taxon>
        <taxon>Lasiosphaeria</taxon>
    </lineage>
</organism>